<organism evidence="4 5">
    <name type="scientific">Choiromyces venosus 120613-1</name>
    <dbReference type="NCBI Taxonomy" id="1336337"/>
    <lineage>
        <taxon>Eukaryota</taxon>
        <taxon>Fungi</taxon>
        <taxon>Dikarya</taxon>
        <taxon>Ascomycota</taxon>
        <taxon>Pezizomycotina</taxon>
        <taxon>Pezizomycetes</taxon>
        <taxon>Pezizales</taxon>
        <taxon>Tuberaceae</taxon>
        <taxon>Choiromyces</taxon>
    </lineage>
</organism>
<evidence type="ECO:0000256" key="2">
    <source>
        <dbReference type="ARBA" id="ARBA00023043"/>
    </source>
</evidence>
<gene>
    <name evidence="4" type="ORF">L873DRAFT_1668703</name>
</gene>
<dbReference type="EMBL" id="ML120361">
    <property type="protein sequence ID" value="RPB03791.1"/>
    <property type="molecule type" value="Genomic_DNA"/>
</dbReference>
<protein>
    <submittedName>
        <fullName evidence="4">Ankyrin</fullName>
    </submittedName>
</protein>
<name>A0A3N4K5S4_9PEZI</name>
<keyword evidence="5" id="KW-1185">Reference proteome</keyword>
<feature type="repeat" description="ANK" evidence="3">
    <location>
        <begin position="1"/>
        <end position="32"/>
    </location>
</feature>
<dbReference type="OrthoDB" id="4807664at2759"/>
<proteinExistence type="predicted"/>
<evidence type="ECO:0000256" key="1">
    <source>
        <dbReference type="ARBA" id="ARBA00022737"/>
    </source>
</evidence>
<evidence type="ECO:0000313" key="5">
    <source>
        <dbReference type="Proteomes" id="UP000276215"/>
    </source>
</evidence>
<dbReference type="Proteomes" id="UP000276215">
    <property type="component" value="Unassembled WGS sequence"/>
</dbReference>
<dbReference type="InterPro" id="IPR036770">
    <property type="entry name" value="Ankyrin_rpt-contain_sf"/>
</dbReference>
<dbReference type="PANTHER" id="PTHR24171">
    <property type="entry name" value="ANKYRIN REPEAT DOMAIN-CONTAINING PROTEIN 39-RELATED"/>
    <property type="match status" value="1"/>
</dbReference>
<feature type="non-terminal residue" evidence="4">
    <location>
        <position position="1"/>
    </location>
</feature>
<dbReference type="GO" id="GO:0085020">
    <property type="term" value="P:protein K6-linked ubiquitination"/>
    <property type="evidence" value="ECO:0007669"/>
    <property type="project" value="TreeGrafter"/>
</dbReference>
<dbReference type="SMART" id="SM00248">
    <property type="entry name" value="ANK"/>
    <property type="match status" value="3"/>
</dbReference>
<dbReference type="PANTHER" id="PTHR24171:SF8">
    <property type="entry name" value="BRCA1-ASSOCIATED RING DOMAIN PROTEIN 1"/>
    <property type="match status" value="1"/>
</dbReference>
<dbReference type="GO" id="GO:0004842">
    <property type="term" value="F:ubiquitin-protein transferase activity"/>
    <property type="evidence" value="ECO:0007669"/>
    <property type="project" value="TreeGrafter"/>
</dbReference>
<evidence type="ECO:0000313" key="4">
    <source>
        <dbReference type="EMBL" id="RPB03791.1"/>
    </source>
</evidence>
<dbReference type="AlphaFoldDB" id="A0A3N4K5S4"/>
<keyword evidence="2 3" id="KW-0040">ANK repeat</keyword>
<dbReference type="InterPro" id="IPR002110">
    <property type="entry name" value="Ankyrin_rpt"/>
</dbReference>
<dbReference type="Pfam" id="PF12796">
    <property type="entry name" value="Ank_2"/>
    <property type="match status" value="1"/>
</dbReference>
<keyword evidence="1" id="KW-0677">Repeat</keyword>
<accession>A0A3N4K5S4</accession>
<dbReference type="Gene3D" id="1.25.40.20">
    <property type="entry name" value="Ankyrin repeat-containing domain"/>
    <property type="match status" value="1"/>
</dbReference>
<reference evidence="4 5" key="1">
    <citation type="journal article" date="2018" name="Nat. Ecol. Evol.">
        <title>Pezizomycetes genomes reveal the molecular basis of ectomycorrhizal truffle lifestyle.</title>
        <authorList>
            <person name="Murat C."/>
            <person name="Payen T."/>
            <person name="Noel B."/>
            <person name="Kuo A."/>
            <person name="Morin E."/>
            <person name="Chen J."/>
            <person name="Kohler A."/>
            <person name="Krizsan K."/>
            <person name="Balestrini R."/>
            <person name="Da Silva C."/>
            <person name="Montanini B."/>
            <person name="Hainaut M."/>
            <person name="Levati E."/>
            <person name="Barry K.W."/>
            <person name="Belfiori B."/>
            <person name="Cichocki N."/>
            <person name="Clum A."/>
            <person name="Dockter R.B."/>
            <person name="Fauchery L."/>
            <person name="Guy J."/>
            <person name="Iotti M."/>
            <person name="Le Tacon F."/>
            <person name="Lindquist E.A."/>
            <person name="Lipzen A."/>
            <person name="Malagnac F."/>
            <person name="Mello A."/>
            <person name="Molinier V."/>
            <person name="Miyauchi S."/>
            <person name="Poulain J."/>
            <person name="Riccioni C."/>
            <person name="Rubini A."/>
            <person name="Sitrit Y."/>
            <person name="Splivallo R."/>
            <person name="Traeger S."/>
            <person name="Wang M."/>
            <person name="Zifcakova L."/>
            <person name="Wipf D."/>
            <person name="Zambonelli A."/>
            <person name="Paolocci F."/>
            <person name="Nowrousian M."/>
            <person name="Ottonello S."/>
            <person name="Baldrian P."/>
            <person name="Spatafora J.W."/>
            <person name="Henrissat B."/>
            <person name="Nagy L.G."/>
            <person name="Aury J.M."/>
            <person name="Wincker P."/>
            <person name="Grigoriev I.V."/>
            <person name="Bonfante P."/>
            <person name="Martin F.M."/>
        </authorList>
    </citation>
    <scope>NUCLEOTIDE SEQUENCE [LARGE SCALE GENOMIC DNA]</scope>
    <source>
        <strain evidence="4 5">120613-1</strain>
    </source>
</reference>
<sequence length="96" mass="10358">GRTALSWAAGHGHDAVVKELLSYGSHNPNGDGATPLLRVAWGGHVAVVKLLVSWEDVNPDRPDKDGRTPLLIAVKKRRPSVERLLRDRIAADAPVP</sequence>
<evidence type="ECO:0000256" key="3">
    <source>
        <dbReference type="PROSITE-ProRule" id="PRU00023"/>
    </source>
</evidence>
<dbReference type="STRING" id="1336337.A0A3N4K5S4"/>
<dbReference type="PROSITE" id="PS50297">
    <property type="entry name" value="ANK_REP_REGION"/>
    <property type="match status" value="1"/>
</dbReference>
<dbReference type="PROSITE" id="PS50088">
    <property type="entry name" value="ANK_REPEAT"/>
    <property type="match status" value="1"/>
</dbReference>
<dbReference type="SUPFAM" id="SSF48403">
    <property type="entry name" value="Ankyrin repeat"/>
    <property type="match status" value="1"/>
</dbReference>